<dbReference type="PANTHER" id="PTHR34220:SF9">
    <property type="entry name" value="SIGNAL TRANSDUCTION HISTIDINE KINASE INTERNAL REGION DOMAIN-CONTAINING PROTEIN"/>
    <property type="match status" value="1"/>
</dbReference>
<sequence>MIYTPAPGNPYPRLRRFAIDLAITQVFNLIIAVLITYVVRGHGGFFINLVFSICIGTLATAFIDGGRLVLWGECKPPKWKFIGLILFSLPAAQFIGKAAAAAMLGIPREALSAIRSGNATAMLIGGAVSSMFIIWFFWSREHIEYLRAEAEAEKARAASIEKQALQAQLQMLQAQIEPHMLFNTLANLQGLIALDPPRAQHMLDQLIQYLRATLSASRAGQTTLAQEFALLDAYLGLMKIRMGARLSYALELPDDLRTVTLPPMLLQPLVENAIKHGLEPKVEGGLVTVRAEREDGRLVLTVCDTGLGLDGAPPSDGTGIGASNVRERLQALYGKRAEFSLTPNTPEGVIAKLTLPT</sequence>
<keyword evidence="4" id="KW-0808">Transferase</keyword>
<keyword evidence="2" id="KW-1133">Transmembrane helix</keyword>
<organism evidence="4 5">
    <name type="scientific">Noviherbaspirillum denitrificans</name>
    <dbReference type="NCBI Taxonomy" id="1968433"/>
    <lineage>
        <taxon>Bacteria</taxon>
        <taxon>Pseudomonadati</taxon>
        <taxon>Pseudomonadota</taxon>
        <taxon>Betaproteobacteria</taxon>
        <taxon>Burkholderiales</taxon>
        <taxon>Oxalobacteraceae</taxon>
        <taxon>Noviherbaspirillum</taxon>
    </lineage>
</organism>
<dbReference type="PANTHER" id="PTHR34220">
    <property type="entry name" value="SENSOR HISTIDINE KINASE YPDA"/>
    <property type="match status" value="1"/>
</dbReference>
<feature type="transmembrane region" description="Helical" evidence="2">
    <location>
        <begin position="21"/>
        <end position="39"/>
    </location>
</feature>
<evidence type="ECO:0000313" key="4">
    <source>
        <dbReference type="EMBL" id="OWW22658.1"/>
    </source>
</evidence>
<keyword evidence="2" id="KW-0472">Membrane</keyword>
<dbReference type="SMART" id="SM00387">
    <property type="entry name" value="HATPase_c"/>
    <property type="match status" value="1"/>
</dbReference>
<dbReference type="Pfam" id="PF02518">
    <property type="entry name" value="HATPase_c"/>
    <property type="match status" value="1"/>
</dbReference>
<dbReference type="OrthoDB" id="2514702at2"/>
<dbReference type="AlphaFoldDB" id="A0A254TSF2"/>
<keyword evidence="4" id="KW-0418">Kinase</keyword>
<dbReference type="RefSeq" id="WP_088709473.1">
    <property type="nucleotide sequence ID" value="NZ_LSTO01000001.1"/>
</dbReference>
<evidence type="ECO:0000259" key="3">
    <source>
        <dbReference type="PROSITE" id="PS50109"/>
    </source>
</evidence>
<reference evidence="4 5" key="1">
    <citation type="submission" date="2016-02" db="EMBL/GenBank/DDBJ databases">
        <authorList>
            <person name="Wen L."/>
            <person name="He K."/>
            <person name="Yang H."/>
        </authorList>
    </citation>
    <scope>NUCLEOTIDE SEQUENCE [LARGE SCALE GENOMIC DNA]</scope>
    <source>
        <strain evidence="4 5">TSA40</strain>
    </source>
</reference>
<comment type="caution">
    <text evidence="4">The sequence shown here is derived from an EMBL/GenBank/DDBJ whole genome shotgun (WGS) entry which is preliminary data.</text>
</comment>
<protein>
    <submittedName>
        <fullName evidence="4">Histidine kinase</fullName>
    </submittedName>
</protein>
<dbReference type="Proteomes" id="UP000197535">
    <property type="component" value="Unassembled WGS sequence"/>
</dbReference>
<feature type="transmembrane region" description="Helical" evidence="2">
    <location>
        <begin position="81"/>
        <end position="106"/>
    </location>
</feature>
<dbReference type="InterPro" id="IPR010559">
    <property type="entry name" value="Sig_transdc_His_kin_internal"/>
</dbReference>
<dbReference type="PROSITE" id="PS50109">
    <property type="entry name" value="HIS_KIN"/>
    <property type="match status" value="1"/>
</dbReference>
<dbReference type="Gene3D" id="3.30.565.10">
    <property type="entry name" value="Histidine kinase-like ATPase, C-terminal domain"/>
    <property type="match status" value="1"/>
</dbReference>
<keyword evidence="5" id="KW-1185">Reference proteome</keyword>
<evidence type="ECO:0000256" key="1">
    <source>
        <dbReference type="SAM" id="Coils"/>
    </source>
</evidence>
<keyword evidence="2" id="KW-0812">Transmembrane</keyword>
<evidence type="ECO:0000256" key="2">
    <source>
        <dbReference type="SAM" id="Phobius"/>
    </source>
</evidence>
<keyword evidence="1" id="KW-0175">Coiled coil</keyword>
<name>A0A254TSF2_9BURK</name>
<dbReference type="GO" id="GO:0016020">
    <property type="term" value="C:membrane"/>
    <property type="evidence" value="ECO:0007669"/>
    <property type="project" value="InterPro"/>
</dbReference>
<dbReference type="InterPro" id="IPR003594">
    <property type="entry name" value="HATPase_dom"/>
</dbReference>
<feature type="domain" description="Histidine kinase" evidence="3">
    <location>
        <begin position="265"/>
        <end position="357"/>
    </location>
</feature>
<dbReference type="GO" id="GO:0000155">
    <property type="term" value="F:phosphorelay sensor kinase activity"/>
    <property type="evidence" value="ECO:0007669"/>
    <property type="project" value="InterPro"/>
</dbReference>
<proteinExistence type="predicted"/>
<dbReference type="InterPro" id="IPR036890">
    <property type="entry name" value="HATPase_C_sf"/>
</dbReference>
<dbReference type="Pfam" id="PF06580">
    <property type="entry name" value="His_kinase"/>
    <property type="match status" value="1"/>
</dbReference>
<feature type="coiled-coil region" evidence="1">
    <location>
        <begin position="143"/>
        <end position="175"/>
    </location>
</feature>
<dbReference type="InterPro" id="IPR005467">
    <property type="entry name" value="His_kinase_dom"/>
</dbReference>
<feature type="transmembrane region" description="Helical" evidence="2">
    <location>
        <begin position="118"/>
        <end position="138"/>
    </location>
</feature>
<dbReference type="EMBL" id="LSTO01000001">
    <property type="protein sequence ID" value="OWW22658.1"/>
    <property type="molecule type" value="Genomic_DNA"/>
</dbReference>
<dbReference type="SUPFAM" id="SSF55874">
    <property type="entry name" value="ATPase domain of HSP90 chaperone/DNA topoisomerase II/histidine kinase"/>
    <property type="match status" value="1"/>
</dbReference>
<gene>
    <name evidence="4" type="ORF">AYR66_27310</name>
</gene>
<accession>A0A254TSF2</accession>
<dbReference type="InterPro" id="IPR050640">
    <property type="entry name" value="Bact_2-comp_sensor_kinase"/>
</dbReference>
<evidence type="ECO:0000313" key="5">
    <source>
        <dbReference type="Proteomes" id="UP000197535"/>
    </source>
</evidence>
<feature type="transmembrane region" description="Helical" evidence="2">
    <location>
        <begin position="45"/>
        <end position="69"/>
    </location>
</feature>